<feature type="binding site" evidence="1">
    <location>
        <position position="146"/>
    </location>
    <ligand>
        <name>Ni(2+)</name>
        <dbReference type="ChEBI" id="CHEBI:49786"/>
    </ligand>
</feature>
<dbReference type="RefSeq" id="WP_193523351.1">
    <property type="nucleotide sequence ID" value="NZ_JABASA010000007.1"/>
</dbReference>
<dbReference type="InterPro" id="IPR013196">
    <property type="entry name" value="HTH_11"/>
</dbReference>
<sequence>MKAMERRQAILKKLEKAEQPLSASHLAEELGVSRQIIVGDVALLRAENHDIMATHRGYLLAERLQVPKSYYHGKLACKHSAKEVRLELETIVQNGGKILDVEVEHPIYGMITAPLNIESQDEIDYFMNKLSRYQESLLSSLTGGIHLHRISCRDQETFEKIRQHLKKEGLVFED</sequence>
<dbReference type="PANTHER" id="PTHR40068:SF1">
    <property type="entry name" value="TRANSCRIPTION REPRESSOR NIAR-RELATED"/>
    <property type="match status" value="1"/>
</dbReference>
<organism evidence="4 5">
    <name type="scientific">Streptococcus ratti</name>
    <dbReference type="NCBI Taxonomy" id="1341"/>
    <lineage>
        <taxon>Bacteria</taxon>
        <taxon>Bacillati</taxon>
        <taxon>Bacillota</taxon>
        <taxon>Bacilli</taxon>
        <taxon>Lactobacillales</taxon>
        <taxon>Streptococcaceae</taxon>
        <taxon>Streptococcus</taxon>
    </lineage>
</organism>
<feature type="binding site" evidence="1">
    <location>
        <position position="148"/>
    </location>
    <ligand>
        <name>Ni(2+)</name>
        <dbReference type="ChEBI" id="CHEBI:49786"/>
    </ligand>
</feature>
<dbReference type="Proteomes" id="UP000532121">
    <property type="component" value="Unassembled WGS sequence"/>
</dbReference>
<comment type="caution">
    <text evidence="4">The sequence shown here is derived from an EMBL/GenBank/DDBJ whole genome shotgun (WGS) entry which is preliminary data.</text>
</comment>
<dbReference type="AlphaFoldDB" id="A0A7X9LDU0"/>
<dbReference type="SUPFAM" id="SSF75500">
    <property type="entry name" value="Putative transcriptional regulator TM1602, C-terminal domain"/>
    <property type="match status" value="1"/>
</dbReference>
<gene>
    <name evidence="4" type="ORF">HHO37_04585</name>
</gene>
<dbReference type="Pfam" id="PF02829">
    <property type="entry name" value="3H"/>
    <property type="match status" value="1"/>
</dbReference>
<dbReference type="EMBL" id="JABASA010000007">
    <property type="protein sequence ID" value="NMD48967.1"/>
    <property type="molecule type" value="Genomic_DNA"/>
</dbReference>
<protein>
    <submittedName>
        <fullName evidence="4">Transcription repressor NadR</fullName>
    </submittedName>
</protein>
<evidence type="ECO:0000259" key="3">
    <source>
        <dbReference type="Pfam" id="PF08279"/>
    </source>
</evidence>
<dbReference type="Gene3D" id="3.30.1340.20">
    <property type="entry name" value="3H domain"/>
    <property type="match status" value="1"/>
</dbReference>
<dbReference type="InterPro" id="IPR026043">
    <property type="entry name" value="NadR"/>
</dbReference>
<reference evidence="4 5" key="1">
    <citation type="submission" date="2020-04" db="EMBL/GenBank/DDBJ databases">
        <title>MicrobeNet Type strains.</title>
        <authorList>
            <person name="Nicholson A.C."/>
        </authorList>
    </citation>
    <scope>NUCLEOTIDE SEQUENCE [LARGE SCALE GENOMIC DNA]</scope>
    <source>
        <strain evidence="4 5">DSM 22768</strain>
    </source>
</reference>
<feature type="domain" description="3H" evidence="2">
    <location>
        <begin position="76"/>
        <end position="170"/>
    </location>
</feature>
<dbReference type="PIRSF" id="PIRSF037847">
    <property type="entry name" value="NiaR"/>
    <property type="match status" value="1"/>
</dbReference>
<evidence type="ECO:0000313" key="5">
    <source>
        <dbReference type="Proteomes" id="UP000532121"/>
    </source>
</evidence>
<keyword evidence="1" id="KW-0533">Nickel</keyword>
<dbReference type="PANTHER" id="PTHR40068">
    <property type="entry name" value="TRANSCRIPTION REPRESSOR NIAR-RELATED"/>
    <property type="match status" value="1"/>
</dbReference>
<dbReference type="Gene3D" id="1.10.10.10">
    <property type="entry name" value="Winged helix-like DNA-binding domain superfamily/Winged helix DNA-binding domain"/>
    <property type="match status" value="1"/>
</dbReference>
<dbReference type="InterPro" id="IPR036390">
    <property type="entry name" value="WH_DNA-bd_sf"/>
</dbReference>
<proteinExistence type="predicted"/>
<dbReference type="InterPro" id="IPR036388">
    <property type="entry name" value="WH-like_DNA-bd_sf"/>
</dbReference>
<evidence type="ECO:0000259" key="2">
    <source>
        <dbReference type="Pfam" id="PF02829"/>
    </source>
</evidence>
<dbReference type="GO" id="GO:0046872">
    <property type="term" value="F:metal ion binding"/>
    <property type="evidence" value="ECO:0007669"/>
    <property type="project" value="UniProtKB-KW"/>
</dbReference>
<evidence type="ECO:0000256" key="1">
    <source>
        <dbReference type="PIRSR" id="PIRSR037847-1"/>
    </source>
</evidence>
<dbReference type="InterPro" id="IPR035922">
    <property type="entry name" value="3H_dom_sf"/>
</dbReference>
<feature type="binding site" evidence="1">
    <location>
        <position position="79"/>
    </location>
    <ligand>
        <name>Ni(2+)</name>
        <dbReference type="ChEBI" id="CHEBI:49786"/>
    </ligand>
</feature>
<evidence type="ECO:0000313" key="4">
    <source>
        <dbReference type="EMBL" id="NMD48967.1"/>
    </source>
</evidence>
<keyword evidence="1" id="KW-0479">Metal-binding</keyword>
<dbReference type="Pfam" id="PF08279">
    <property type="entry name" value="HTH_11"/>
    <property type="match status" value="1"/>
</dbReference>
<dbReference type="InterPro" id="IPR004173">
    <property type="entry name" value="3H_domain"/>
</dbReference>
<dbReference type="SUPFAM" id="SSF46785">
    <property type="entry name" value="Winged helix' DNA-binding domain"/>
    <property type="match status" value="1"/>
</dbReference>
<name>A0A7X9LDU0_STRRT</name>
<feature type="binding site" evidence="1">
    <location>
        <position position="87"/>
    </location>
    <ligand>
        <name>Ni(2+)</name>
        <dbReference type="ChEBI" id="CHEBI:49786"/>
    </ligand>
</feature>
<accession>A0A7X9LDU0</accession>
<feature type="domain" description="Helix-turn-helix type 11" evidence="3">
    <location>
        <begin position="6"/>
        <end position="58"/>
    </location>
</feature>